<keyword evidence="15" id="KW-1185">Reference proteome</keyword>
<dbReference type="InterPro" id="IPR002155">
    <property type="entry name" value="Thiolase"/>
</dbReference>
<dbReference type="InterPro" id="IPR020616">
    <property type="entry name" value="Thiolase_N"/>
</dbReference>
<dbReference type="PROSITE" id="PS00099">
    <property type="entry name" value="THIOLASE_3"/>
    <property type="match status" value="1"/>
</dbReference>
<dbReference type="NCBIfam" id="TIGR01930">
    <property type="entry name" value="AcCoA-C-Actrans"/>
    <property type="match status" value="1"/>
</dbReference>
<evidence type="ECO:0000256" key="8">
    <source>
        <dbReference type="ARBA" id="ARBA00023315"/>
    </source>
</evidence>
<feature type="domain" description="Thiolase N-terminal" evidence="12">
    <location>
        <begin position="5"/>
        <end position="267"/>
    </location>
</feature>
<evidence type="ECO:0000313" key="14">
    <source>
        <dbReference type="EMBL" id="MFC4526917.1"/>
    </source>
</evidence>
<feature type="domain" description="Thiolase C-terminal" evidence="13">
    <location>
        <begin position="275"/>
        <end position="398"/>
    </location>
</feature>
<dbReference type="PROSITE" id="PS00737">
    <property type="entry name" value="THIOLASE_2"/>
    <property type="match status" value="1"/>
</dbReference>
<evidence type="ECO:0000259" key="12">
    <source>
        <dbReference type="Pfam" id="PF00108"/>
    </source>
</evidence>
<dbReference type="EMBL" id="JBHSGA010000017">
    <property type="protein sequence ID" value="MFC4526917.1"/>
    <property type="molecule type" value="Genomic_DNA"/>
</dbReference>
<dbReference type="CDD" id="cd00751">
    <property type="entry name" value="thiolase"/>
    <property type="match status" value="1"/>
</dbReference>
<evidence type="ECO:0000259" key="13">
    <source>
        <dbReference type="Pfam" id="PF02803"/>
    </source>
</evidence>
<dbReference type="InterPro" id="IPR020610">
    <property type="entry name" value="Thiolase_AS"/>
</dbReference>
<dbReference type="InterPro" id="IPR012793">
    <property type="entry name" value="PcaF"/>
</dbReference>
<evidence type="ECO:0000256" key="5">
    <source>
        <dbReference type="ARBA" id="ARBA00016181"/>
    </source>
</evidence>
<dbReference type="Gene3D" id="3.40.47.10">
    <property type="match status" value="1"/>
</dbReference>
<comment type="pathway">
    <text evidence="2">Aromatic compound metabolism; beta-ketoadipate pathway; acetyl-CoA and succinyl-CoA from 3-oxoadipate: step 2/2.</text>
</comment>
<evidence type="ECO:0000256" key="6">
    <source>
        <dbReference type="ARBA" id="ARBA00022679"/>
    </source>
</evidence>
<gene>
    <name evidence="14" type="primary">pcaF</name>
    <name evidence="14" type="ORF">ACFO5W_09780</name>
</gene>
<evidence type="ECO:0000256" key="9">
    <source>
        <dbReference type="ARBA" id="ARBA00041222"/>
    </source>
</evidence>
<dbReference type="Pfam" id="PF00108">
    <property type="entry name" value="Thiolase_N"/>
    <property type="match status" value="1"/>
</dbReference>
<dbReference type="Pfam" id="PF02803">
    <property type="entry name" value="Thiolase_C"/>
    <property type="match status" value="1"/>
</dbReference>
<comment type="function">
    <text evidence="1">Catalyzes thiolytic cleavage of beta-ketoadipyl-CoA to succinyl-CoA and acetyl-CoA.</text>
</comment>
<dbReference type="EC" id="2.3.1.174" evidence="4"/>
<dbReference type="InterPro" id="IPR020615">
    <property type="entry name" value="Thiolase_acyl_enz_int_AS"/>
</dbReference>
<evidence type="ECO:0000256" key="1">
    <source>
        <dbReference type="ARBA" id="ARBA00003720"/>
    </source>
</evidence>
<accession>A0ABV9C2K4</accession>
<keyword evidence="8 11" id="KW-0012">Acyltransferase</keyword>
<dbReference type="InterPro" id="IPR020617">
    <property type="entry name" value="Thiolase_C"/>
</dbReference>
<proteinExistence type="inferred from homology"/>
<evidence type="ECO:0000256" key="4">
    <source>
        <dbReference type="ARBA" id="ARBA00012233"/>
    </source>
</evidence>
<evidence type="ECO:0000256" key="3">
    <source>
        <dbReference type="ARBA" id="ARBA00010982"/>
    </source>
</evidence>
<dbReference type="InterPro" id="IPR020613">
    <property type="entry name" value="Thiolase_CS"/>
</dbReference>
<organism evidence="14 15">
    <name type="scientific">Dyella halodurans</name>
    <dbReference type="NCBI Taxonomy" id="1920171"/>
    <lineage>
        <taxon>Bacteria</taxon>
        <taxon>Pseudomonadati</taxon>
        <taxon>Pseudomonadota</taxon>
        <taxon>Gammaproteobacteria</taxon>
        <taxon>Lysobacterales</taxon>
        <taxon>Rhodanobacteraceae</taxon>
        <taxon>Dyella</taxon>
    </lineage>
</organism>
<comment type="similarity">
    <text evidence="3 11">Belongs to the thiolase-like superfamily. Thiolase family.</text>
</comment>
<keyword evidence="6 11" id="KW-0808">Transferase</keyword>
<comment type="caution">
    <text evidence="14">The sequence shown here is derived from an EMBL/GenBank/DDBJ whole genome shotgun (WGS) entry which is preliminary data.</text>
</comment>
<dbReference type="RefSeq" id="WP_266148815.1">
    <property type="nucleotide sequence ID" value="NZ_CP064028.1"/>
</dbReference>
<dbReference type="SUPFAM" id="SSF53901">
    <property type="entry name" value="Thiolase-like"/>
    <property type="match status" value="2"/>
</dbReference>
<evidence type="ECO:0000256" key="2">
    <source>
        <dbReference type="ARBA" id="ARBA00005071"/>
    </source>
</evidence>
<evidence type="ECO:0000256" key="10">
    <source>
        <dbReference type="ARBA" id="ARBA00048527"/>
    </source>
</evidence>
<comment type="catalytic activity">
    <reaction evidence="10">
        <text>succinyl-CoA + acetyl-CoA = 3-oxoadipyl-CoA + CoA</text>
        <dbReference type="Rhea" id="RHEA:19481"/>
        <dbReference type="ChEBI" id="CHEBI:57287"/>
        <dbReference type="ChEBI" id="CHEBI:57288"/>
        <dbReference type="ChEBI" id="CHEBI:57292"/>
        <dbReference type="ChEBI" id="CHEBI:57348"/>
        <dbReference type="EC" id="2.3.1.174"/>
    </reaction>
</comment>
<evidence type="ECO:0000313" key="15">
    <source>
        <dbReference type="Proteomes" id="UP001595961"/>
    </source>
</evidence>
<sequence>MSSAYVVDATRTPFGRHAGALAGVRADDLAALPITALMKRHPGLDWAALDEVMLGCANQSGEDNRNVARMAVLLSGLPESIPAVTVNRLCASGLEAIGQGARAIACGEAELIIAGGVESMSRAPYVMAKAMGAYTRDQQLEDTTLGWRLVNPRMQASYGIESMTQTAENLAREHGIDRADQDAYAWRSQQRAAHAQRQGWLAEEITAVAAQQGQQTVTVEADEHLRPNTSIAQLSMLKPLLGTHASITAGNASGLNDGAGAVLLASEVALRKFKLQPLARIVGMASAGVAPRVMGIGPVLAMRKLLARTGLGLSDFDRIEINEAFAAQVLACSRMLGLSDDAEHVNANGGAIALGHPLGASGARLAMTAAFALRRHGQRRALVSLCVGVGQGLALALEQA</sequence>
<dbReference type="PIRSF" id="PIRSF000429">
    <property type="entry name" value="Ac-CoA_Ac_transf"/>
    <property type="match status" value="1"/>
</dbReference>
<dbReference type="GO" id="GO:0033812">
    <property type="term" value="F:3-oxoadipyl-CoA thiolase activity"/>
    <property type="evidence" value="ECO:0007669"/>
    <property type="project" value="UniProtKB-EC"/>
</dbReference>
<dbReference type="PROSITE" id="PS00098">
    <property type="entry name" value="THIOLASE_1"/>
    <property type="match status" value="1"/>
</dbReference>
<keyword evidence="7" id="KW-0058">Aromatic hydrocarbons catabolism</keyword>
<dbReference type="PANTHER" id="PTHR18919:SF107">
    <property type="entry name" value="ACETYL-COA ACETYLTRANSFERASE, CYTOSOLIC"/>
    <property type="match status" value="1"/>
</dbReference>
<reference evidence="15" key="1">
    <citation type="journal article" date="2019" name="Int. J. Syst. Evol. Microbiol.">
        <title>The Global Catalogue of Microorganisms (GCM) 10K type strain sequencing project: providing services to taxonomists for standard genome sequencing and annotation.</title>
        <authorList>
            <consortium name="The Broad Institute Genomics Platform"/>
            <consortium name="The Broad Institute Genome Sequencing Center for Infectious Disease"/>
            <person name="Wu L."/>
            <person name="Ma J."/>
        </authorList>
    </citation>
    <scope>NUCLEOTIDE SEQUENCE [LARGE SCALE GENOMIC DNA]</scope>
    <source>
        <strain evidence="15">CCM 4481</strain>
    </source>
</reference>
<dbReference type="NCBIfam" id="NF006551">
    <property type="entry name" value="PRK09050.1"/>
    <property type="match status" value="1"/>
</dbReference>
<dbReference type="InterPro" id="IPR016039">
    <property type="entry name" value="Thiolase-like"/>
</dbReference>
<dbReference type="Proteomes" id="UP001595961">
    <property type="component" value="Unassembled WGS sequence"/>
</dbReference>
<name>A0ABV9C2K4_9GAMM</name>
<protein>
    <recommendedName>
        <fullName evidence="5">Beta-ketoadipyl-CoA thiolase</fullName>
        <ecNumber evidence="4">2.3.1.174</ecNumber>
    </recommendedName>
    <alternativeName>
        <fullName evidence="9">3-oxoadipyl-CoA thiolase</fullName>
    </alternativeName>
</protein>
<dbReference type="NCBIfam" id="TIGR02430">
    <property type="entry name" value="pcaF"/>
    <property type="match status" value="1"/>
</dbReference>
<evidence type="ECO:0000256" key="11">
    <source>
        <dbReference type="RuleBase" id="RU003557"/>
    </source>
</evidence>
<dbReference type="PANTHER" id="PTHR18919">
    <property type="entry name" value="ACETYL-COA C-ACYLTRANSFERASE"/>
    <property type="match status" value="1"/>
</dbReference>
<evidence type="ECO:0000256" key="7">
    <source>
        <dbReference type="ARBA" id="ARBA00022797"/>
    </source>
</evidence>